<sequence length="587" mass="64884">MISPPTIRVLFYILNTNLPISSVTIEPVTTVVELAALIRDNTNFYPPGTSAIYKPPADWIYFDEQELEMQARPLLHGFKKLQAARTVQSYFGDTPGPYFVIVENCAPPPTRREDAILAGRERPLNSAGMRLATIIETQKITRPDAIFNCRPFSLRQPRIEIWCSAFAELKRILSLSPAEVNFTPVELDEAFGFMVASLDLYKLEVRRQFALRNQTFAGINMFMGGKIPVGDGYIEPDGCIFTSCHLKVPAVSCIQELKNEIGEDGSDPMRQAECDYVALCSSKEYKAVSDRCCCPALLISMAGSHLMISGAVFTDAFICEPLVNMFVGPITTATNPTQSDLHTGIRQVALVSRAVSVCIAKLADFYVSLPAKSISGSPGLMCTPCTPHFKKFPFAGGSIELEYIERLETYDTPKSVFKARLKDTSSTSVVVKFTPTYNKQAHELLGEAMLAPKLWFCERVPEVGGLYVVVMEYVKVDPTHALANDLNPAAIKSLRNTVHLLHNANLVHGDVRDPNVLVTQDGAMLIDFDWCGEEGRARYPYDISLDGISWHKGVVPGGEIKKEHDMFMLSNLTGDELYVGHGEASDT</sequence>
<protein>
    <submittedName>
        <fullName evidence="1">Uncharacterized protein</fullName>
    </submittedName>
</protein>
<evidence type="ECO:0000313" key="2">
    <source>
        <dbReference type="Proteomes" id="UP001055072"/>
    </source>
</evidence>
<evidence type="ECO:0000313" key="1">
    <source>
        <dbReference type="EMBL" id="KAI0086843.1"/>
    </source>
</evidence>
<keyword evidence="2" id="KW-1185">Reference proteome</keyword>
<proteinExistence type="predicted"/>
<accession>A0ACB8TY14</accession>
<gene>
    <name evidence="1" type="ORF">BDY19DRAFT_995585</name>
</gene>
<comment type="caution">
    <text evidence="1">The sequence shown here is derived from an EMBL/GenBank/DDBJ whole genome shotgun (WGS) entry which is preliminary data.</text>
</comment>
<dbReference type="Proteomes" id="UP001055072">
    <property type="component" value="Unassembled WGS sequence"/>
</dbReference>
<dbReference type="EMBL" id="MU274921">
    <property type="protein sequence ID" value="KAI0086843.1"/>
    <property type="molecule type" value="Genomic_DNA"/>
</dbReference>
<name>A0ACB8TY14_9APHY</name>
<organism evidence="1 2">
    <name type="scientific">Irpex rosettiformis</name>
    <dbReference type="NCBI Taxonomy" id="378272"/>
    <lineage>
        <taxon>Eukaryota</taxon>
        <taxon>Fungi</taxon>
        <taxon>Dikarya</taxon>
        <taxon>Basidiomycota</taxon>
        <taxon>Agaricomycotina</taxon>
        <taxon>Agaricomycetes</taxon>
        <taxon>Polyporales</taxon>
        <taxon>Irpicaceae</taxon>
        <taxon>Irpex</taxon>
    </lineage>
</organism>
<reference evidence="1" key="1">
    <citation type="journal article" date="2021" name="Environ. Microbiol.">
        <title>Gene family expansions and transcriptome signatures uncover fungal adaptations to wood decay.</title>
        <authorList>
            <person name="Hage H."/>
            <person name="Miyauchi S."/>
            <person name="Viragh M."/>
            <person name="Drula E."/>
            <person name="Min B."/>
            <person name="Chaduli D."/>
            <person name="Navarro D."/>
            <person name="Favel A."/>
            <person name="Norest M."/>
            <person name="Lesage-Meessen L."/>
            <person name="Balint B."/>
            <person name="Merenyi Z."/>
            <person name="de Eugenio L."/>
            <person name="Morin E."/>
            <person name="Martinez A.T."/>
            <person name="Baldrian P."/>
            <person name="Stursova M."/>
            <person name="Martinez M.J."/>
            <person name="Novotny C."/>
            <person name="Magnuson J.K."/>
            <person name="Spatafora J.W."/>
            <person name="Maurice S."/>
            <person name="Pangilinan J."/>
            <person name="Andreopoulos W."/>
            <person name="LaButti K."/>
            <person name="Hundley H."/>
            <person name="Na H."/>
            <person name="Kuo A."/>
            <person name="Barry K."/>
            <person name="Lipzen A."/>
            <person name="Henrissat B."/>
            <person name="Riley R."/>
            <person name="Ahrendt S."/>
            <person name="Nagy L.G."/>
            <person name="Grigoriev I.V."/>
            <person name="Martin F."/>
            <person name="Rosso M.N."/>
        </authorList>
    </citation>
    <scope>NUCLEOTIDE SEQUENCE</scope>
    <source>
        <strain evidence="1">CBS 384.51</strain>
    </source>
</reference>